<evidence type="ECO:0000313" key="2">
    <source>
        <dbReference type="EMBL" id="KAL1221963.1"/>
    </source>
</evidence>
<organism evidence="2 3">
    <name type="scientific">Cardamine amara subsp. amara</name>
    <dbReference type="NCBI Taxonomy" id="228776"/>
    <lineage>
        <taxon>Eukaryota</taxon>
        <taxon>Viridiplantae</taxon>
        <taxon>Streptophyta</taxon>
        <taxon>Embryophyta</taxon>
        <taxon>Tracheophyta</taxon>
        <taxon>Spermatophyta</taxon>
        <taxon>Magnoliopsida</taxon>
        <taxon>eudicotyledons</taxon>
        <taxon>Gunneridae</taxon>
        <taxon>Pentapetalae</taxon>
        <taxon>rosids</taxon>
        <taxon>malvids</taxon>
        <taxon>Brassicales</taxon>
        <taxon>Brassicaceae</taxon>
        <taxon>Cardamineae</taxon>
        <taxon>Cardamine</taxon>
    </lineage>
</organism>
<name>A0ABD1BXL6_CARAN</name>
<feature type="domain" description="Thioredoxin" evidence="1">
    <location>
        <begin position="24"/>
        <end position="119"/>
    </location>
</feature>
<dbReference type="SUPFAM" id="SSF52833">
    <property type="entry name" value="Thioredoxin-like"/>
    <property type="match status" value="1"/>
</dbReference>
<proteinExistence type="predicted"/>
<evidence type="ECO:0000313" key="3">
    <source>
        <dbReference type="Proteomes" id="UP001558713"/>
    </source>
</evidence>
<dbReference type="InterPro" id="IPR036249">
    <property type="entry name" value="Thioredoxin-like_sf"/>
</dbReference>
<evidence type="ECO:0000259" key="1">
    <source>
        <dbReference type="Pfam" id="PF00085"/>
    </source>
</evidence>
<dbReference type="AlphaFoldDB" id="A0ABD1BXL6"/>
<dbReference type="Gene3D" id="3.40.30.10">
    <property type="entry name" value="Glutaredoxin"/>
    <property type="match status" value="1"/>
</dbReference>
<sequence length="130" mass="14803">MCHRHYQLPSNDDLVYPGISIPSLSASEWETLVIESRVPSMVMFTELKRCITVGPYCRGLVTTMEKLSKDDFNGQFKFYTVDTDEEPGIAHFYHVDTAVTTITVFKAGDLMTAYTGHDPWMLLKLALEYI</sequence>
<dbReference type="CDD" id="cd02947">
    <property type="entry name" value="TRX_family"/>
    <property type="match status" value="1"/>
</dbReference>
<accession>A0ABD1BXL6</accession>
<keyword evidence="3" id="KW-1185">Reference proteome</keyword>
<comment type="caution">
    <text evidence="2">The sequence shown here is derived from an EMBL/GenBank/DDBJ whole genome shotgun (WGS) entry which is preliminary data.</text>
</comment>
<dbReference type="Proteomes" id="UP001558713">
    <property type="component" value="Unassembled WGS sequence"/>
</dbReference>
<dbReference type="Pfam" id="PF00085">
    <property type="entry name" value="Thioredoxin"/>
    <property type="match status" value="1"/>
</dbReference>
<gene>
    <name evidence="2" type="ORF">V5N11_013687</name>
</gene>
<dbReference type="InterPro" id="IPR013766">
    <property type="entry name" value="Thioredoxin_domain"/>
</dbReference>
<reference evidence="2 3" key="1">
    <citation type="submission" date="2024-04" db="EMBL/GenBank/DDBJ databases">
        <title>Genome assembly C_amara_ONT_v2.</title>
        <authorList>
            <person name="Yant L."/>
            <person name="Moore C."/>
            <person name="Slenker M."/>
        </authorList>
    </citation>
    <scope>NUCLEOTIDE SEQUENCE [LARGE SCALE GENOMIC DNA]</scope>
    <source>
        <tissue evidence="2">Leaf</tissue>
    </source>
</reference>
<protein>
    <submittedName>
        <fullName evidence="2">Thioredoxin M4</fullName>
    </submittedName>
</protein>
<dbReference type="EMBL" id="JBANAX010000110">
    <property type="protein sequence ID" value="KAL1221963.1"/>
    <property type="molecule type" value="Genomic_DNA"/>
</dbReference>